<name>I7ZHJ4_9GAMM</name>
<comment type="caution">
    <text evidence="2">The sequence shown here is derived from an EMBL/GenBank/DDBJ whole genome shotgun (WGS) entry which is preliminary data.</text>
</comment>
<gene>
    <name evidence="2" type="ORF">WQQ_13490</name>
</gene>
<dbReference type="Proteomes" id="UP000003704">
    <property type="component" value="Unassembled WGS sequence"/>
</dbReference>
<dbReference type="STRING" id="1172194.WQQ_13490"/>
<evidence type="ECO:0000256" key="1">
    <source>
        <dbReference type="SAM" id="MobiDB-lite"/>
    </source>
</evidence>
<keyword evidence="3" id="KW-1185">Reference proteome</keyword>
<dbReference type="EMBL" id="AKGD01000001">
    <property type="protein sequence ID" value="EIT71212.1"/>
    <property type="molecule type" value="Genomic_DNA"/>
</dbReference>
<accession>I7ZHJ4</accession>
<sequence length="70" mass="8330">MAQLLLRGRAPDEPPRSREAAKHEEMSCESDRFRRQSPARRPARCRCCPLLRLGHRRRSHFRARVVMCHH</sequence>
<feature type="compositionally biased region" description="Basic and acidic residues" evidence="1">
    <location>
        <begin position="9"/>
        <end position="34"/>
    </location>
</feature>
<feature type="region of interest" description="Disordered" evidence="1">
    <location>
        <begin position="1"/>
        <end position="40"/>
    </location>
</feature>
<evidence type="ECO:0000313" key="3">
    <source>
        <dbReference type="Proteomes" id="UP000003704"/>
    </source>
</evidence>
<reference evidence="2 3" key="1">
    <citation type="journal article" date="2012" name="J. Bacteriol.">
        <title>Genome Sequence of n-Alkane-Degrading Hydrocarboniphaga effusa Strain AP103T (ATCC BAA-332T).</title>
        <authorList>
            <person name="Chang H.K."/>
            <person name="Zylstra G.J."/>
            <person name="Chae J.C."/>
        </authorList>
    </citation>
    <scope>NUCLEOTIDE SEQUENCE [LARGE SCALE GENOMIC DNA]</scope>
    <source>
        <strain evidence="2 3">AP103</strain>
    </source>
</reference>
<evidence type="ECO:0000313" key="2">
    <source>
        <dbReference type="EMBL" id="EIT71212.1"/>
    </source>
</evidence>
<proteinExistence type="predicted"/>
<protein>
    <submittedName>
        <fullName evidence="2">Uncharacterized protein</fullName>
    </submittedName>
</protein>
<dbReference type="AlphaFoldDB" id="I7ZHJ4"/>
<organism evidence="2 3">
    <name type="scientific">Hydrocarboniphaga effusa AP103</name>
    <dbReference type="NCBI Taxonomy" id="1172194"/>
    <lineage>
        <taxon>Bacteria</taxon>
        <taxon>Pseudomonadati</taxon>
        <taxon>Pseudomonadota</taxon>
        <taxon>Gammaproteobacteria</taxon>
        <taxon>Nevskiales</taxon>
        <taxon>Nevskiaceae</taxon>
        <taxon>Hydrocarboniphaga</taxon>
    </lineage>
</organism>